<organism evidence="9 10">
    <name type="scientific">Terasakiispira papahanaumokuakeensis</name>
    <dbReference type="NCBI Taxonomy" id="197479"/>
    <lineage>
        <taxon>Bacteria</taxon>
        <taxon>Pseudomonadati</taxon>
        <taxon>Pseudomonadota</taxon>
        <taxon>Gammaproteobacteria</taxon>
        <taxon>Oceanospirillales</taxon>
        <taxon>Terasakiispira</taxon>
    </lineage>
</organism>
<keyword evidence="2 7" id="KW-0813">Transport</keyword>
<feature type="transmembrane region" description="Helical" evidence="7">
    <location>
        <begin position="83"/>
        <end position="104"/>
    </location>
</feature>
<dbReference type="CDD" id="cd06261">
    <property type="entry name" value="TM_PBP2"/>
    <property type="match status" value="1"/>
</dbReference>
<evidence type="ECO:0000256" key="2">
    <source>
        <dbReference type="ARBA" id="ARBA00022448"/>
    </source>
</evidence>
<dbReference type="Proteomes" id="UP000094291">
    <property type="component" value="Unassembled WGS sequence"/>
</dbReference>
<evidence type="ECO:0000259" key="8">
    <source>
        <dbReference type="PROSITE" id="PS50928"/>
    </source>
</evidence>
<reference evidence="9 10" key="1">
    <citation type="submission" date="2016-08" db="EMBL/GenBank/DDBJ databases">
        <authorList>
            <person name="Seilhamer J.J."/>
        </authorList>
    </citation>
    <scope>NUCLEOTIDE SEQUENCE [LARGE SCALE GENOMIC DNA]</scope>
    <source>
        <strain evidence="9 10">PH27A</strain>
    </source>
</reference>
<comment type="subcellular location">
    <subcellularLocation>
        <location evidence="1 7">Cell membrane</location>
        <topology evidence="1 7">Multi-pass membrane protein</topology>
    </subcellularLocation>
</comment>
<evidence type="ECO:0000256" key="5">
    <source>
        <dbReference type="ARBA" id="ARBA00022989"/>
    </source>
</evidence>
<name>A0A1E2VDZ1_9GAMM</name>
<dbReference type="EMBL" id="MDTQ01000001">
    <property type="protein sequence ID" value="ODC05230.1"/>
    <property type="molecule type" value="Genomic_DNA"/>
</dbReference>
<feature type="domain" description="ABC transmembrane type-1" evidence="8">
    <location>
        <begin position="77"/>
        <end position="266"/>
    </location>
</feature>
<feature type="transmembrane region" description="Helical" evidence="7">
    <location>
        <begin position="197"/>
        <end position="222"/>
    </location>
</feature>
<dbReference type="SUPFAM" id="SSF161098">
    <property type="entry name" value="MetI-like"/>
    <property type="match status" value="1"/>
</dbReference>
<feature type="transmembrane region" description="Helical" evidence="7">
    <location>
        <begin position="124"/>
        <end position="149"/>
    </location>
</feature>
<comment type="caution">
    <text evidence="9">The sequence shown here is derived from an EMBL/GenBank/DDBJ whole genome shotgun (WGS) entry which is preliminary data.</text>
</comment>
<dbReference type="Gene3D" id="1.10.3720.10">
    <property type="entry name" value="MetI-like"/>
    <property type="match status" value="1"/>
</dbReference>
<evidence type="ECO:0000313" key="10">
    <source>
        <dbReference type="Proteomes" id="UP000094291"/>
    </source>
</evidence>
<dbReference type="GO" id="GO:0005886">
    <property type="term" value="C:plasma membrane"/>
    <property type="evidence" value="ECO:0007669"/>
    <property type="project" value="UniProtKB-SubCell"/>
</dbReference>
<proteinExistence type="inferred from homology"/>
<dbReference type="InterPro" id="IPR035906">
    <property type="entry name" value="MetI-like_sf"/>
</dbReference>
<dbReference type="STRING" id="197479.BFW38_06020"/>
<dbReference type="InterPro" id="IPR000515">
    <property type="entry name" value="MetI-like"/>
</dbReference>
<accession>A0A1E2VDZ1</accession>
<feature type="transmembrane region" description="Helical" evidence="7">
    <location>
        <begin position="242"/>
        <end position="262"/>
    </location>
</feature>
<keyword evidence="10" id="KW-1185">Reference proteome</keyword>
<evidence type="ECO:0000256" key="3">
    <source>
        <dbReference type="ARBA" id="ARBA00022475"/>
    </source>
</evidence>
<evidence type="ECO:0000256" key="1">
    <source>
        <dbReference type="ARBA" id="ARBA00004651"/>
    </source>
</evidence>
<evidence type="ECO:0000256" key="4">
    <source>
        <dbReference type="ARBA" id="ARBA00022692"/>
    </source>
</evidence>
<sequence length="289" mass="31247">MVSIVSIVTRSDDTGKSYRLALFMAIVVTLMIWGGGALPDTMMAVNPAQRSLAPSWQHWLGTDLLGRDMASRTLAGLAQSLKVGLLAAALSTLLAMVMGMMAALNRSLDRLVSSLTDMMLGMPHFVLLIMVAYAFGGGTVGVTWAVALTHWPRLARLLRHEAKTLVKSDYVQVSRSLGRSNLWLARHHLMPHLMPQWIAGFVVIFPHAILHEAGLSFIGLGIEPHLPSIGVMLANSLNAMLAGFWWVVLAPGLGLMLVAFGFERLGERLRRQALPPDRGSSGVSPGQVA</sequence>
<dbReference type="PANTHER" id="PTHR43386">
    <property type="entry name" value="OLIGOPEPTIDE TRANSPORT SYSTEM PERMEASE PROTEIN APPC"/>
    <property type="match status" value="1"/>
</dbReference>
<feature type="transmembrane region" description="Helical" evidence="7">
    <location>
        <begin position="20"/>
        <end position="38"/>
    </location>
</feature>
<dbReference type="PANTHER" id="PTHR43386:SF23">
    <property type="entry name" value="ABC TRANSPORTER"/>
    <property type="match status" value="1"/>
</dbReference>
<comment type="similarity">
    <text evidence="7">Belongs to the binding-protein-dependent transport system permease family.</text>
</comment>
<dbReference type="GO" id="GO:0055085">
    <property type="term" value="P:transmembrane transport"/>
    <property type="evidence" value="ECO:0007669"/>
    <property type="project" value="InterPro"/>
</dbReference>
<keyword evidence="5 7" id="KW-1133">Transmembrane helix</keyword>
<evidence type="ECO:0000256" key="7">
    <source>
        <dbReference type="RuleBase" id="RU363032"/>
    </source>
</evidence>
<gene>
    <name evidence="9" type="ORF">BFW38_06020</name>
</gene>
<evidence type="ECO:0000256" key="6">
    <source>
        <dbReference type="ARBA" id="ARBA00023136"/>
    </source>
</evidence>
<evidence type="ECO:0000313" key="9">
    <source>
        <dbReference type="EMBL" id="ODC05230.1"/>
    </source>
</evidence>
<dbReference type="InterPro" id="IPR050366">
    <property type="entry name" value="BP-dependent_transpt_permease"/>
</dbReference>
<dbReference type="AlphaFoldDB" id="A0A1E2VDZ1"/>
<keyword evidence="6 7" id="KW-0472">Membrane</keyword>
<protein>
    <submittedName>
        <fullName evidence="9">Peptide ABC transporter permease</fullName>
    </submittedName>
</protein>
<keyword evidence="3" id="KW-1003">Cell membrane</keyword>
<dbReference type="Pfam" id="PF00528">
    <property type="entry name" value="BPD_transp_1"/>
    <property type="match status" value="1"/>
</dbReference>
<dbReference type="PROSITE" id="PS50928">
    <property type="entry name" value="ABC_TM1"/>
    <property type="match status" value="1"/>
</dbReference>
<keyword evidence="4 7" id="KW-0812">Transmembrane</keyword>